<dbReference type="GO" id="GO:0016837">
    <property type="term" value="F:carbon-oxygen lyase activity, acting on polysaccharides"/>
    <property type="evidence" value="ECO:0007669"/>
    <property type="project" value="TreeGrafter"/>
</dbReference>
<dbReference type="Pfam" id="PF13229">
    <property type="entry name" value="Beta_helix"/>
    <property type="match status" value="1"/>
</dbReference>
<dbReference type="RefSeq" id="WP_144230147.1">
    <property type="nucleotide sequence ID" value="NZ_CBCRVV010000012.1"/>
</dbReference>
<proteinExistence type="predicted"/>
<feature type="signal peptide" evidence="4">
    <location>
        <begin position="1"/>
        <end position="24"/>
    </location>
</feature>
<dbReference type="InterPro" id="IPR052052">
    <property type="entry name" value="Polysaccharide_Lyase_9"/>
</dbReference>
<reference evidence="6 7" key="1">
    <citation type="submission" date="2019-07" db="EMBL/GenBank/DDBJ databases">
        <title>Description of 53C-WASEF.</title>
        <authorList>
            <person name="Pitt A."/>
            <person name="Hahn M.W."/>
        </authorList>
    </citation>
    <scope>NUCLEOTIDE SEQUENCE [LARGE SCALE GENOMIC DNA]</scope>
    <source>
        <strain evidence="6 7">53C-WASEF</strain>
    </source>
</reference>
<dbReference type="GO" id="GO:0005576">
    <property type="term" value="C:extracellular region"/>
    <property type="evidence" value="ECO:0007669"/>
    <property type="project" value="UniProtKB-SubCell"/>
</dbReference>
<dbReference type="PANTHER" id="PTHR40088:SF2">
    <property type="entry name" value="SECRETED SUGAR HYDROLASE"/>
    <property type="match status" value="1"/>
</dbReference>
<evidence type="ECO:0000256" key="1">
    <source>
        <dbReference type="ARBA" id="ARBA00004613"/>
    </source>
</evidence>
<comment type="caution">
    <text evidence="6">The sequence shown here is derived from an EMBL/GenBank/DDBJ whole genome shotgun (WGS) entry which is preliminary data.</text>
</comment>
<feature type="domain" description="Right handed beta helix" evidence="5">
    <location>
        <begin position="140"/>
        <end position="350"/>
    </location>
</feature>
<dbReference type="Gene3D" id="2.160.20.10">
    <property type="entry name" value="Single-stranded right-handed beta-helix, Pectin lyase-like"/>
    <property type="match status" value="1"/>
</dbReference>
<sequence>MAVKSLRFPAFILLAVLCAHSLGAATYVVSPSGKNTAAGTLAAPWKTLAHAATKARPGDTVEVRTGIYAERLLLTRSGTAQAPIIFRARSGETPVIDGAKLSTDSGWLPLFWLQGVSHVTIQGFELRNYYTAQKNRVPIGILINGSGTGVRLLNNHIHHLGTTYTGANGGDAHGIAIYGDENTPIRDLVIRGNRLHHLKLGSSEALVLNGNVTGFLVESNTVRACNNIGIDAIGHEDTCPDPAQDAARNGIIRLNTVYGINSYGNPAYGKNHSAGGIYVDGGRDILIEQNTVYDCDIGIELASEHAGESTSGVTVRKNLIHHNRIGGLFMGGYDTKRGRTEDCLIEENTFVENDTLRYGNGEIQLQFDVRDTIIQKNLIVTNTQSLVIGNSYTQNTGTTVDYTTLYTPAKPRWQWKNKSYSGLSAWRTASKQDTHSKVLSTRPKNLPTAP</sequence>
<accession>A0A556QSJ2</accession>
<evidence type="ECO:0000313" key="7">
    <source>
        <dbReference type="Proteomes" id="UP000315648"/>
    </source>
</evidence>
<organism evidence="6 7">
    <name type="scientific">Rariglobus hedericola</name>
    <dbReference type="NCBI Taxonomy" id="2597822"/>
    <lineage>
        <taxon>Bacteria</taxon>
        <taxon>Pseudomonadati</taxon>
        <taxon>Verrucomicrobiota</taxon>
        <taxon>Opitutia</taxon>
        <taxon>Opitutales</taxon>
        <taxon>Opitutaceae</taxon>
        <taxon>Rariglobus</taxon>
    </lineage>
</organism>
<feature type="chain" id="PRO_5021912639" description="Right handed beta helix domain-containing protein" evidence="4">
    <location>
        <begin position="25"/>
        <end position="450"/>
    </location>
</feature>
<keyword evidence="3 4" id="KW-0732">Signal</keyword>
<evidence type="ECO:0000313" key="6">
    <source>
        <dbReference type="EMBL" id="TSJ79606.1"/>
    </source>
</evidence>
<dbReference type="Proteomes" id="UP000315648">
    <property type="component" value="Unassembled WGS sequence"/>
</dbReference>
<dbReference type="InterPro" id="IPR011050">
    <property type="entry name" value="Pectin_lyase_fold/virulence"/>
</dbReference>
<dbReference type="InterPro" id="IPR006626">
    <property type="entry name" value="PbH1"/>
</dbReference>
<dbReference type="InterPro" id="IPR039448">
    <property type="entry name" value="Beta_helix"/>
</dbReference>
<evidence type="ECO:0000256" key="4">
    <source>
        <dbReference type="SAM" id="SignalP"/>
    </source>
</evidence>
<dbReference type="EMBL" id="VMBG01000001">
    <property type="protein sequence ID" value="TSJ79606.1"/>
    <property type="molecule type" value="Genomic_DNA"/>
</dbReference>
<dbReference type="InterPro" id="IPR012334">
    <property type="entry name" value="Pectin_lyas_fold"/>
</dbReference>
<dbReference type="SUPFAM" id="SSF51126">
    <property type="entry name" value="Pectin lyase-like"/>
    <property type="match status" value="1"/>
</dbReference>
<dbReference type="AlphaFoldDB" id="A0A556QSJ2"/>
<name>A0A556QSJ2_9BACT</name>
<gene>
    <name evidence="6" type="ORF">FPL22_10065</name>
</gene>
<protein>
    <recommendedName>
        <fullName evidence="5">Right handed beta helix domain-containing protein</fullName>
    </recommendedName>
</protein>
<keyword evidence="2" id="KW-0964">Secreted</keyword>
<keyword evidence="7" id="KW-1185">Reference proteome</keyword>
<dbReference type="OrthoDB" id="9795486at2"/>
<dbReference type="SMART" id="SM00710">
    <property type="entry name" value="PbH1"/>
    <property type="match status" value="7"/>
</dbReference>
<evidence type="ECO:0000259" key="5">
    <source>
        <dbReference type="Pfam" id="PF13229"/>
    </source>
</evidence>
<dbReference type="PANTHER" id="PTHR40088">
    <property type="entry name" value="PECTATE LYASE (EUROFUNG)"/>
    <property type="match status" value="1"/>
</dbReference>
<evidence type="ECO:0000256" key="2">
    <source>
        <dbReference type="ARBA" id="ARBA00022525"/>
    </source>
</evidence>
<comment type="subcellular location">
    <subcellularLocation>
        <location evidence="1">Secreted</location>
    </subcellularLocation>
</comment>
<evidence type="ECO:0000256" key="3">
    <source>
        <dbReference type="ARBA" id="ARBA00022729"/>
    </source>
</evidence>